<dbReference type="KEGG" id="afr:AFE_0074"/>
<dbReference type="GO" id="GO:0005886">
    <property type="term" value="C:plasma membrane"/>
    <property type="evidence" value="ECO:0007669"/>
    <property type="project" value="UniProtKB-SubCell"/>
</dbReference>
<feature type="transmembrane region" description="Helical" evidence="6">
    <location>
        <begin position="307"/>
        <end position="327"/>
    </location>
</feature>
<sequence length="336" mass="37096">MPPISRVHRSELPIRHSVAPHHDAEIRLGKVPARQAAQGQPVQAWTFSCYTQRLYEFVRGYRMPIEDNAGAGQPQRANAAYTISEDEISLRDLWEIIAKRKWLVFLSTVVCLGLAAAYVSLAPTIYESTAVVQIGKVAGQPVDNGLQLASRLMNQYTPVNTEEAQKQMPKLYAVTPDKADGSILTLEARGRSPQEAQQYLQGVIQRLLAEDQQRYQQIVGTRQAQLTRLQAQYQRMRTSLNAKSGKGQADSTSTLLLLEQSRRTDALTNIQAAIANMENALAPNNTSPTVQTLSPRYDPIPVAPKRGLILVLAGLGGLMLGVFLALLQNAFRKQQA</sequence>
<dbReference type="GO" id="GO:0004713">
    <property type="term" value="F:protein tyrosine kinase activity"/>
    <property type="evidence" value="ECO:0007669"/>
    <property type="project" value="TreeGrafter"/>
</dbReference>
<dbReference type="Pfam" id="PF02706">
    <property type="entry name" value="Wzz"/>
    <property type="match status" value="1"/>
</dbReference>
<dbReference type="PANTHER" id="PTHR32309">
    <property type="entry name" value="TYROSINE-PROTEIN KINASE"/>
    <property type="match status" value="1"/>
</dbReference>
<dbReference type="Proteomes" id="UP000001362">
    <property type="component" value="Chromosome"/>
</dbReference>
<reference evidence="8 9" key="1">
    <citation type="journal article" date="2008" name="BMC Genomics">
        <title>Acidithiobacillus ferrooxidans metabolism: from genome sequence to industrial applications.</title>
        <authorList>
            <person name="Valdes J."/>
            <person name="Pedroso I."/>
            <person name="Quatrini R."/>
            <person name="Dodson R.J."/>
            <person name="Tettelin H."/>
            <person name="Blake R.II."/>
            <person name="Eisen J.A."/>
            <person name="Holmes D.S."/>
        </authorList>
    </citation>
    <scope>NUCLEOTIDE SEQUENCE [LARGE SCALE GENOMIC DNA]</scope>
    <source>
        <strain evidence="9">ATCC 23270 / DSM 14882 / CIP 104768 / NCIMB 8455</strain>
    </source>
</reference>
<keyword evidence="2" id="KW-1003">Cell membrane</keyword>
<proteinExistence type="predicted"/>
<dbReference type="InterPro" id="IPR050445">
    <property type="entry name" value="Bact_polysacc_biosynth/exp"/>
</dbReference>
<evidence type="ECO:0000259" key="7">
    <source>
        <dbReference type="Pfam" id="PF02706"/>
    </source>
</evidence>
<gene>
    <name evidence="8" type="ordered locus">AFE_0074</name>
</gene>
<name>B7J3H5_ACIF2</name>
<evidence type="ECO:0000313" key="9">
    <source>
        <dbReference type="Proteomes" id="UP000001362"/>
    </source>
</evidence>
<keyword evidence="5 6" id="KW-0472">Membrane</keyword>
<evidence type="ECO:0000256" key="4">
    <source>
        <dbReference type="ARBA" id="ARBA00022989"/>
    </source>
</evidence>
<dbReference type="eggNOG" id="COG3206">
    <property type="taxonomic scope" value="Bacteria"/>
</dbReference>
<organism evidence="8 9">
    <name type="scientific">Acidithiobacillus ferrooxidans (strain ATCC 23270 / DSM 14882 / CIP 104768 / NCIMB 8455)</name>
    <name type="common">Ferrobacillus ferrooxidans (strain ATCC 23270)</name>
    <dbReference type="NCBI Taxonomy" id="243159"/>
    <lineage>
        <taxon>Bacteria</taxon>
        <taxon>Pseudomonadati</taxon>
        <taxon>Pseudomonadota</taxon>
        <taxon>Acidithiobacillia</taxon>
        <taxon>Acidithiobacillales</taxon>
        <taxon>Acidithiobacillaceae</taxon>
        <taxon>Acidithiobacillus</taxon>
    </lineage>
</organism>
<evidence type="ECO:0000313" key="8">
    <source>
        <dbReference type="EMBL" id="ACK79399.1"/>
    </source>
</evidence>
<evidence type="ECO:0000256" key="2">
    <source>
        <dbReference type="ARBA" id="ARBA00022475"/>
    </source>
</evidence>
<protein>
    <submittedName>
        <fullName evidence="8">Chain length determinant family protein</fullName>
    </submittedName>
</protein>
<evidence type="ECO:0000256" key="6">
    <source>
        <dbReference type="SAM" id="Phobius"/>
    </source>
</evidence>
<keyword evidence="3 6" id="KW-0812">Transmembrane</keyword>
<comment type="subcellular location">
    <subcellularLocation>
        <location evidence="1">Cell membrane</location>
        <topology evidence="1">Multi-pass membrane protein</topology>
    </subcellularLocation>
</comment>
<dbReference type="InterPro" id="IPR003856">
    <property type="entry name" value="LPS_length_determ_N"/>
</dbReference>
<dbReference type="AlphaFoldDB" id="B7J3H5"/>
<dbReference type="HOGENOM" id="CLU_1014218_0_0_6"/>
<keyword evidence="9" id="KW-1185">Reference proteome</keyword>
<evidence type="ECO:0000256" key="3">
    <source>
        <dbReference type="ARBA" id="ARBA00022692"/>
    </source>
</evidence>
<feature type="transmembrane region" description="Helical" evidence="6">
    <location>
        <begin position="102"/>
        <end position="121"/>
    </location>
</feature>
<evidence type="ECO:0000256" key="1">
    <source>
        <dbReference type="ARBA" id="ARBA00004651"/>
    </source>
</evidence>
<dbReference type="PaxDb" id="243159-AFE_0074"/>
<keyword evidence="4 6" id="KW-1133">Transmembrane helix</keyword>
<accession>B7J3H5</accession>
<feature type="domain" description="Polysaccharide chain length determinant N-terminal" evidence="7">
    <location>
        <begin position="86"/>
        <end position="162"/>
    </location>
</feature>
<dbReference type="EMBL" id="CP001219">
    <property type="protein sequence ID" value="ACK79399.1"/>
    <property type="molecule type" value="Genomic_DNA"/>
</dbReference>
<evidence type="ECO:0000256" key="5">
    <source>
        <dbReference type="ARBA" id="ARBA00023136"/>
    </source>
</evidence>
<dbReference type="STRING" id="243159.AFE_0074"/>
<dbReference type="PANTHER" id="PTHR32309:SF13">
    <property type="entry name" value="FERRIC ENTEROBACTIN TRANSPORT PROTEIN FEPE"/>
    <property type="match status" value="1"/>
</dbReference>